<dbReference type="RefSeq" id="WP_306728151.1">
    <property type="nucleotide sequence ID" value="NZ_JAVDDT010000003.1"/>
</dbReference>
<keyword evidence="2" id="KW-0732">Signal</keyword>
<reference evidence="3 4" key="1">
    <citation type="submission" date="2023-08" db="EMBL/GenBank/DDBJ databases">
        <title>Whole-genome sequencing of halo(alkali)philic microorganisms from hypersaline lakes.</title>
        <authorList>
            <person name="Sorokin D.Y."/>
            <person name="Abbas B."/>
            <person name="Merkel A.Y."/>
        </authorList>
    </citation>
    <scope>NUCLEOTIDE SEQUENCE [LARGE SCALE GENOMIC DNA]</scope>
    <source>
        <strain evidence="3 4">AB-CW4</strain>
    </source>
</reference>
<gene>
    <name evidence="3" type="ORF">RBH19_07200</name>
</gene>
<comment type="caution">
    <text evidence="3">The sequence shown here is derived from an EMBL/GenBank/DDBJ whole genome shotgun (WGS) entry which is preliminary data.</text>
</comment>
<dbReference type="Proteomes" id="UP001239019">
    <property type="component" value="Unassembled WGS sequence"/>
</dbReference>
<organism evidence="3 4">
    <name type="scientific">Natronospira bacteriovora</name>
    <dbReference type="NCBI Taxonomy" id="3069753"/>
    <lineage>
        <taxon>Bacteria</taxon>
        <taxon>Pseudomonadati</taxon>
        <taxon>Pseudomonadota</taxon>
        <taxon>Gammaproteobacteria</taxon>
        <taxon>Natronospirales</taxon>
        <taxon>Natronospiraceae</taxon>
        <taxon>Natronospira</taxon>
    </lineage>
</organism>
<feature type="region of interest" description="Disordered" evidence="1">
    <location>
        <begin position="197"/>
        <end position="220"/>
    </location>
</feature>
<accession>A0ABU0W6K3</accession>
<evidence type="ECO:0000313" key="4">
    <source>
        <dbReference type="Proteomes" id="UP001239019"/>
    </source>
</evidence>
<feature type="signal peptide" evidence="2">
    <location>
        <begin position="1"/>
        <end position="18"/>
    </location>
</feature>
<keyword evidence="4" id="KW-1185">Reference proteome</keyword>
<dbReference type="PROSITE" id="PS51257">
    <property type="entry name" value="PROKAR_LIPOPROTEIN"/>
    <property type="match status" value="1"/>
</dbReference>
<protein>
    <recommendedName>
        <fullName evidence="5">Secreted protein</fullName>
    </recommendedName>
</protein>
<sequence length="220" mass="24999">MKLRYSLYLLPAVALGLAACESEPPATDEDMVPAERTETNPQDQWWDNMMALCGNAYAGEMVQYDEEADQGWLNVDVIMHVRECSESEIRIPLHVGENRSRTWILTRSDDAITLKHDHRYPDGSAEALHMYGGTTVDQGSAHVQQFPVGEFSQELFHEEGIPDSAQNTWRMEVYPGDRFTYGLSRFNREFQGDFDLTNPVDAPPPPWVVQPEEEADDNGY</sequence>
<evidence type="ECO:0008006" key="5">
    <source>
        <dbReference type="Google" id="ProtNLM"/>
    </source>
</evidence>
<evidence type="ECO:0000313" key="3">
    <source>
        <dbReference type="EMBL" id="MDQ2069654.1"/>
    </source>
</evidence>
<evidence type="ECO:0000256" key="2">
    <source>
        <dbReference type="SAM" id="SignalP"/>
    </source>
</evidence>
<dbReference type="EMBL" id="JAVDDT010000003">
    <property type="protein sequence ID" value="MDQ2069654.1"/>
    <property type="molecule type" value="Genomic_DNA"/>
</dbReference>
<name>A0ABU0W6K3_9GAMM</name>
<proteinExistence type="predicted"/>
<feature type="chain" id="PRO_5046784982" description="Secreted protein" evidence="2">
    <location>
        <begin position="19"/>
        <end position="220"/>
    </location>
</feature>
<feature type="compositionally biased region" description="Acidic residues" evidence="1">
    <location>
        <begin position="211"/>
        <end position="220"/>
    </location>
</feature>
<evidence type="ECO:0000256" key="1">
    <source>
        <dbReference type="SAM" id="MobiDB-lite"/>
    </source>
</evidence>